<dbReference type="InterPro" id="IPR010273">
    <property type="entry name" value="DUF881"/>
</dbReference>
<dbReference type="EMBL" id="CP002780">
    <property type="protein sequence ID" value="AEG61547.1"/>
    <property type="molecule type" value="Genomic_DNA"/>
</dbReference>
<sequence>MKIKQYQWGVALVALALGLMLTVQYRYSKEINETPPIARAQALASEIKEKQAERDLLQERVQQLRDKLDKKAASESETLSEEMDTDRIIAGNQAVFGPGVEVTLNDSNIEVPAGQDPNFYVVHDEDVLRVLNELKAAGAEAISLNGVRLIATSEIRCIGPTILTNKNKRIPAPFTITAIGNPQTLENSLYMKGGVVEQLKFWGIQVKVVKKTNLEIPGYGGAITLEYAEPVKEGSEI</sequence>
<comment type="similarity">
    <text evidence="1">Belongs to the UPF0749 family.</text>
</comment>
<evidence type="ECO:0000256" key="2">
    <source>
        <dbReference type="SAM" id="Coils"/>
    </source>
</evidence>
<dbReference type="OrthoDB" id="9776196at2"/>
<gene>
    <name evidence="3" type="ordered locus">Desru_3342</name>
</gene>
<proteinExistence type="inferred from homology"/>
<dbReference type="STRING" id="696281.Desru_3342"/>
<dbReference type="PANTHER" id="PTHR37313">
    <property type="entry name" value="UPF0749 PROTEIN RV1825"/>
    <property type="match status" value="1"/>
</dbReference>
<dbReference type="AlphaFoldDB" id="F6DKD0"/>
<feature type="coiled-coil region" evidence="2">
    <location>
        <begin position="40"/>
        <end position="74"/>
    </location>
</feature>
<reference evidence="3 4" key="2">
    <citation type="journal article" date="2012" name="Stand. Genomic Sci.">
        <title>Complete genome sequence of the sulfate-reducing firmicute Desulfotomaculum ruminis type strain (DL(T)).</title>
        <authorList>
            <person name="Spring S."/>
            <person name="Visser M."/>
            <person name="Lu M."/>
            <person name="Copeland A."/>
            <person name="Lapidus A."/>
            <person name="Lucas S."/>
            <person name="Cheng J.F."/>
            <person name="Han C."/>
            <person name="Tapia R."/>
            <person name="Goodwin L.A."/>
            <person name="Pitluck S."/>
            <person name="Ivanova N."/>
            <person name="Land M."/>
            <person name="Hauser L."/>
            <person name="Larimer F."/>
            <person name="Rohde M."/>
            <person name="Goker M."/>
            <person name="Detter J.C."/>
            <person name="Kyrpides N.C."/>
            <person name="Woyke T."/>
            <person name="Schaap P.J."/>
            <person name="Plugge C.M."/>
            <person name="Muyzer G."/>
            <person name="Kuever J."/>
            <person name="Pereira I.A."/>
            <person name="Parshina S.N."/>
            <person name="Bernier-Latmani R."/>
            <person name="Stams A.J."/>
            <person name="Klenk H.P."/>
        </authorList>
    </citation>
    <scope>NUCLEOTIDE SEQUENCE [LARGE SCALE GENOMIC DNA]</scope>
    <source>
        <strain evidence="4">ATCC 23193 / DSM 2154 / NCIB 8452 / DL</strain>
    </source>
</reference>
<keyword evidence="2" id="KW-0175">Coiled coil</keyword>
<evidence type="ECO:0008006" key="5">
    <source>
        <dbReference type="Google" id="ProtNLM"/>
    </source>
</evidence>
<evidence type="ECO:0000313" key="3">
    <source>
        <dbReference type="EMBL" id="AEG61547.1"/>
    </source>
</evidence>
<evidence type="ECO:0000313" key="4">
    <source>
        <dbReference type="Proteomes" id="UP000009234"/>
    </source>
</evidence>
<dbReference type="RefSeq" id="WP_013843293.1">
    <property type="nucleotide sequence ID" value="NC_015589.1"/>
</dbReference>
<dbReference type="KEGG" id="dru:Desru_3342"/>
<dbReference type="HOGENOM" id="CLU_040273_4_0_9"/>
<organism evidence="3 4">
    <name type="scientific">Desulforamulus ruminis (strain ATCC 23193 / DSM 2154 / NCIMB 8452 / DL)</name>
    <name type="common">Desulfotomaculum ruminis</name>
    <dbReference type="NCBI Taxonomy" id="696281"/>
    <lineage>
        <taxon>Bacteria</taxon>
        <taxon>Bacillati</taxon>
        <taxon>Bacillota</taxon>
        <taxon>Clostridia</taxon>
        <taxon>Eubacteriales</taxon>
        <taxon>Peptococcaceae</taxon>
        <taxon>Desulforamulus</taxon>
    </lineage>
</organism>
<accession>F6DKD0</accession>
<keyword evidence="4" id="KW-1185">Reference proteome</keyword>
<dbReference type="Gene3D" id="3.30.70.1880">
    <property type="entry name" value="Protein of unknown function DUF881"/>
    <property type="match status" value="1"/>
</dbReference>
<dbReference type="Proteomes" id="UP000009234">
    <property type="component" value="Chromosome"/>
</dbReference>
<dbReference type="PANTHER" id="PTHR37313:SF2">
    <property type="entry name" value="UPF0749 PROTEIN YLXX"/>
    <property type="match status" value="1"/>
</dbReference>
<reference evidence="4" key="1">
    <citation type="submission" date="2011-05" db="EMBL/GenBank/DDBJ databases">
        <title>Complete sequence of Desulfotomaculum ruminis DSM 2154.</title>
        <authorList>
            <person name="Lucas S."/>
            <person name="Copeland A."/>
            <person name="Lapidus A."/>
            <person name="Cheng J.-F."/>
            <person name="Goodwin L."/>
            <person name="Pitluck S."/>
            <person name="Lu M."/>
            <person name="Detter J.C."/>
            <person name="Han C."/>
            <person name="Tapia R."/>
            <person name="Land M."/>
            <person name="Hauser L."/>
            <person name="Kyrpides N."/>
            <person name="Ivanova N."/>
            <person name="Mikhailova N."/>
            <person name="Pagani I."/>
            <person name="Stams A.J.M."/>
            <person name="Plugge C.M."/>
            <person name="Muyzer G."/>
            <person name="Kuever J."/>
            <person name="Parshina S.N."/>
            <person name="Ivanova A.E."/>
            <person name="Nazina T.N."/>
            <person name="Brambilla E."/>
            <person name="Spring S."/>
            <person name="Klenk H.-P."/>
            <person name="Woyke T."/>
        </authorList>
    </citation>
    <scope>NUCLEOTIDE SEQUENCE [LARGE SCALE GENOMIC DNA]</scope>
    <source>
        <strain evidence="4">ATCC 23193 / DSM 2154 / NCIB 8452 / DL</strain>
    </source>
</reference>
<dbReference type="Pfam" id="PF05949">
    <property type="entry name" value="DUF881"/>
    <property type="match status" value="1"/>
</dbReference>
<dbReference type="eggNOG" id="COG3879">
    <property type="taxonomic scope" value="Bacteria"/>
</dbReference>
<protein>
    <recommendedName>
        <fullName evidence="5">Division initiation protein</fullName>
    </recommendedName>
</protein>
<evidence type="ECO:0000256" key="1">
    <source>
        <dbReference type="ARBA" id="ARBA00009108"/>
    </source>
</evidence>
<name>F6DKD0_DESRL</name>